<dbReference type="Gene3D" id="3.40.190.10">
    <property type="entry name" value="Periplasmic binding protein-like II"/>
    <property type="match status" value="1"/>
</dbReference>
<feature type="signal peptide" evidence="4">
    <location>
        <begin position="1"/>
        <end position="29"/>
    </location>
</feature>
<dbReference type="PANTHER" id="PTHR30290">
    <property type="entry name" value="PERIPLASMIC BINDING COMPONENT OF ABC TRANSPORTER"/>
    <property type="match status" value="1"/>
</dbReference>
<dbReference type="Gene3D" id="3.10.105.10">
    <property type="entry name" value="Dipeptide-binding Protein, Domain 3"/>
    <property type="match status" value="1"/>
</dbReference>
<evidence type="ECO:0000256" key="4">
    <source>
        <dbReference type="SAM" id="SignalP"/>
    </source>
</evidence>
<evidence type="ECO:0000313" key="6">
    <source>
        <dbReference type="EMBL" id="MCQ1529508.1"/>
    </source>
</evidence>
<keyword evidence="2" id="KW-0813">Transport</keyword>
<feature type="chain" id="PRO_5046741756" evidence="4">
    <location>
        <begin position="30"/>
        <end position="523"/>
    </location>
</feature>
<reference evidence="6 7" key="1">
    <citation type="submission" date="2021-10" db="EMBL/GenBank/DDBJ databases">
        <title>Lutispora strain m25 sp. nov., a thermophilic, non-spore-forming bacterium isolated from a lab-scale methanogenic bioreactor digesting anaerobic sludge.</title>
        <authorList>
            <person name="El Houari A."/>
            <person name="Mcdonald J."/>
        </authorList>
    </citation>
    <scope>NUCLEOTIDE SEQUENCE [LARGE SCALE GENOMIC DNA]</scope>
    <source>
        <strain evidence="7">m25</strain>
    </source>
</reference>
<dbReference type="PIRSF" id="PIRSF002741">
    <property type="entry name" value="MppA"/>
    <property type="match status" value="1"/>
</dbReference>
<dbReference type="InterPro" id="IPR039424">
    <property type="entry name" value="SBP_5"/>
</dbReference>
<comment type="similarity">
    <text evidence="1">Belongs to the bacterial solute-binding protein 5 family.</text>
</comment>
<evidence type="ECO:0000256" key="3">
    <source>
        <dbReference type="ARBA" id="ARBA00022729"/>
    </source>
</evidence>
<dbReference type="Proteomes" id="UP001651880">
    <property type="component" value="Unassembled WGS sequence"/>
</dbReference>
<organism evidence="6 7">
    <name type="scientific">Lutispora saccharofermentans</name>
    <dbReference type="NCBI Taxonomy" id="3024236"/>
    <lineage>
        <taxon>Bacteria</taxon>
        <taxon>Bacillati</taxon>
        <taxon>Bacillota</taxon>
        <taxon>Clostridia</taxon>
        <taxon>Lutisporales</taxon>
        <taxon>Lutisporaceae</taxon>
        <taxon>Lutispora</taxon>
    </lineage>
</organism>
<dbReference type="Pfam" id="PF00496">
    <property type="entry name" value="SBP_bac_5"/>
    <property type="match status" value="1"/>
</dbReference>
<dbReference type="RefSeq" id="WP_255227024.1">
    <property type="nucleotide sequence ID" value="NZ_JAJEKE010000005.1"/>
</dbReference>
<dbReference type="EMBL" id="JAJEKE010000005">
    <property type="protein sequence ID" value="MCQ1529508.1"/>
    <property type="molecule type" value="Genomic_DNA"/>
</dbReference>
<evidence type="ECO:0000313" key="7">
    <source>
        <dbReference type="Proteomes" id="UP001651880"/>
    </source>
</evidence>
<evidence type="ECO:0000259" key="5">
    <source>
        <dbReference type="Pfam" id="PF00496"/>
    </source>
</evidence>
<accession>A0ABT1NE18</accession>
<dbReference type="InterPro" id="IPR000914">
    <property type="entry name" value="SBP_5_dom"/>
</dbReference>
<name>A0ABT1NE18_9FIRM</name>
<dbReference type="PANTHER" id="PTHR30290:SF9">
    <property type="entry name" value="OLIGOPEPTIDE-BINDING PROTEIN APPA"/>
    <property type="match status" value="1"/>
</dbReference>
<evidence type="ECO:0000256" key="1">
    <source>
        <dbReference type="ARBA" id="ARBA00005695"/>
    </source>
</evidence>
<proteinExistence type="inferred from homology"/>
<dbReference type="PROSITE" id="PS51257">
    <property type="entry name" value="PROKAR_LIPOPROTEIN"/>
    <property type="match status" value="1"/>
</dbReference>
<protein>
    <submittedName>
        <fullName evidence="6">ABC transporter substrate-binding protein</fullName>
    </submittedName>
</protein>
<keyword evidence="7" id="KW-1185">Reference proteome</keyword>
<feature type="domain" description="Solute-binding protein family 5" evidence="5">
    <location>
        <begin position="91"/>
        <end position="435"/>
    </location>
</feature>
<dbReference type="SUPFAM" id="SSF53850">
    <property type="entry name" value="Periplasmic binding protein-like II"/>
    <property type="match status" value="1"/>
</dbReference>
<sequence length="523" mass="58889">MKKNIISLILISTMVLSSLLGCTSSSVPANETPSNGTSGNENPLIKDTGQVVISLATELQTLNTFAMQNIVTNECISNIYDTFLNVADDGTIIPNVAESWEWIEDENKYRFKIKKGIKFHDGSELKASDAAFTFNLMMTEYKAYQAATANQIKEVKLVDDYTVDVYLNNPSANFLYLCAINVKMYSEKAYNETDKYKDTVISCGPYKLVSYDPTIGVELEAFEDYHGDIKPKIKKAVFKIIPDANTQVVALETGELNLSRNFAMIALKNIKENPNLDFYSHPCGLVNFIQFNQRDNTIEPLKNKKVRQAINYCFDKDFMIQVAEEGMAVPARSVANQGMFGYSERIPYYEYNVEKAKELMKEAGYENGFKFDAIITRDGKDKKIAEIALENLKAIGIETTVQVVENNAFIDDLKTGNFVMASSHLNLNSDGDNAMDVISITGSVPFSGINDEWIEEQNKLQKIELDSKKRFDILESILVRTGEEAYFAPIYYPKKSYAITKGLNITGYDKFVGVQLKYLEWAE</sequence>
<gene>
    <name evidence="6" type="ORF">LJD61_08070</name>
</gene>
<dbReference type="CDD" id="cd00995">
    <property type="entry name" value="PBP2_NikA_DppA_OppA_like"/>
    <property type="match status" value="1"/>
</dbReference>
<keyword evidence="3 4" id="KW-0732">Signal</keyword>
<evidence type="ECO:0000256" key="2">
    <source>
        <dbReference type="ARBA" id="ARBA00022448"/>
    </source>
</evidence>
<comment type="caution">
    <text evidence="6">The sequence shown here is derived from an EMBL/GenBank/DDBJ whole genome shotgun (WGS) entry which is preliminary data.</text>
</comment>
<dbReference type="InterPro" id="IPR030678">
    <property type="entry name" value="Peptide/Ni-bd"/>
</dbReference>